<dbReference type="RefSeq" id="WP_089533111.1">
    <property type="nucleotide sequence ID" value="NZ_CP022437.1"/>
</dbReference>
<dbReference type="Gene3D" id="3.20.20.140">
    <property type="entry name" value="Metal-dependent hydrolases"/>
    <property type="match status" value="1"/>
</dbReference>
<dbReference type="EMBL" id="CP022437">
    <property type="protein sequence ID" value="ASN06189.1"/>
    <property type="molecule type" value="Genomic_DNA"/>
</dbReference>
<feature type="binding site" evidence="7">
    <location>
        <position position="154"/>
    </location>
    <ligand>
        <name>4-imidazolone-5-propanoate</name>
        <dbReference type="ChEBI" id="CHEBI:77893"/>
    </ligand>
</feature>
<dbReference type="KEGG" id="vne:CFK40_14740"/>
<comment type="cofactor">
    <cofactor evidence="7">
        <name>Zn(2+)</name>
        <dbReference type="ChEBI" id="CHEBI:29105"/>
    </cofactor>
    <cofactor evidence="7">
        <name>Fe(3+)</name>
        <dbReference type="ChEBI" id="CHEBI:29034"/>
    </cofactor>
    <text evidence="7">Binds 1 zinc or iron ion per subunit.</text>
</comment>
<evidence type="ECO:0000256" key="3">
    <source>
        <dbReference type="ARBA" id="ARBA00022801"/>
    </source>
</evidence>
<comment type="subcellular location">
    <subcellularLocation>
        <location evidence="7">Cytoplasm</location>
    </subcellularLocation>
</comment>
<dbReference type="InterPro" id="IPR005920">
    <property type="entry name" value="HutI"/>
</dbReference>
<dbReference type="SUPFAM" id="SSF51556">
    <property type="entry name" value="Metallo-dependent hydrolases"/>
    <property type="match status" value="1"/>
</dbReference>
<dbReference type="PANTHER" id="PTHR42752">
    <property type="entry name" value="IMIDAZOLONEPROPIONASE"/>
    <property type="match status" value="1"/>
</dbReference>
<dbReference type="GO" id="GO:0005506">
    <property type="term" value="F:iron ion binding"/>
    <property type="evidence" value="ECO:0007669"/>
    <property type="project" value="UniProtKB-UniRule"/>
</dbReference>
<keyword evidence="6 7" id="KW-0408">Iron</keyword>
<evidence type="ECO:0000256" key="7">
    <source>
        <dbReference type="HAMAP-Rule" id="MF_00372"/>
    </source>
</evidence>
<dbReference type="InterPro" id="IPR011059">
    <property type="entry name" value="Metal-dep_hydrolase_composite"/>
</dbReference>
<comment type="function">
    <text evidence="7">Catalyzes the hydrolytic cleavage of the carbon-nitrogen bond in imidazolone-5-propanoate to yield N-formimidoyl-L-glutamate. It is the third step in the universal histidine degradation pathway.</text>
</comment>
<dbReference type="SUPFAM" id="SSF51338">
    <property type="entry name" value="Composite domain of metallo-dependent hydrolases"/>
    <property type="match status" value="1"/>
</dbReference>
<dbReference type="OrthoDB" id="9776455at2"/>
<feature type="binding site" evidence="7">
    <location>
        <position position="327"/>
    </location>
    <ligand>
        <name>N-formimidoyl-L-glutamate</name>
        <dbReference type="ChEBI" id="CHEBI:58928"/>
    </ligand>
</feature>
<proteinExistence type="inferred from homology"/>
<reference evidence="9 10" key="1">
    <citation type="journal article" date="2003" name="Int. J. Syst. Evol. Microbiol.">
        <title>Virgibacillus carmonensis sp. nov., Virgibacillus necropolis sp. nov. and Virgibacillus picturae sp. nov., three novel species isolated from deteriorated mural paintings, transfer of the species of the genus salibacillus to Virgibacillus, as Virgibacillus marismortui comb. nov. and Virgibacillus salexigens comb. nov., and emended description of the genus Virgibacillus.</title>
        <authorList>
            <person name="Heyrman J."/>
            <person name="Logan N.A."/>
            <person name="Busse H.J."/>
            <person name="Balcaen A."/>
            <person name="Lebbe L."/>
            <person name="Rodriguez-Diaz M."/>
            <person name="Swings J."/>
            <person name="De Vos P."/>
        </authorList>
    </citation>
    <scope>NUCLEOTIDE SEQUENCE [LARGE SCALE GENOMIC DNA]</scope>
    <source>
        <strain evidence="9 10">LMG 19488</strain>
    </source>
</reference>
<dbReference type="Gene3D" id="2.30.40.10">
    <property type="entry name" value="Urease, subunit C, domain 1"/>
    <property type="match status" value="1"/>
</dbReference>
<dbReference type="InterPro" id="IPR032466">
    <property type="entry name" value="Metal_Hydrolase"/>
</dbReference>
<dbReference type="HAMAP" id="MF_00372">
    <property type="entry name" value="HutI"/>
    <property type="match status" value="1"/>
</dbReference>
<feature type="binding site" evidence="7">
    <location>
        <position position="154"/>
    </location>
    <ligand>
        <name>N-formimidoyl-L-glutamate</name>
        <dbReference type="ChEBI" id="CHEBI:58928"/>
    </ligand>
</feature>
<dbReference type="GO" id="GO:0005737">
    <property type="term" value="C:cytoplasm"/>
    <property type="evidence" value="ECO:0007669"/>
    <property type="project" value="UniProtKB-SubCell"/>
</dbReference>
<keyword evidence="4 7" id="KW-0369">Histidine metabolism</keyword>
<feature type="binding site" evidence="7">
    <location>
        <position position="80"/>
    </location>
    <ligand>
        <name>Zn(2+)</name>
        <dbReference type="ChEBI" id="CHEBI:29105"/>
    </ligand>
</feature>
<evidence type="ECO:0000256" key="6">
    <source>
        <dbReference type="ARBA" id="ARBA00023004"/>
    </source>
</evidence>
<dbReference type="AlphaFoldDB" id="A0A221MF24"/>
<dbReference type="EC" id="3.5.2.7" evidence="1 7"/>
<feature type="domain" description="Amidohydrolase-related" evidence="8">
    <location>
        <begin position="71"/>
        <end position="412"/>
    </location>
</feature>
<keyword evidence="5 7" id="KW-0862">Zinc</keyword>
<feature type="binding site" evidence="7">
    <location>
        <position position="325"/>
    </location>
    <ligand>
        <name>Zn(2+)</name>
        <dbReference type="ChEBI" id="CHEBI:29105"/>
    </ligand>
</feature>
<organism evidence="9 10">
    <name type="scientific">Virgibacillus necropolis</name>
    <dbReference type="NCBI Taxonomy" id="163877"/>
    <lineage>
        <taxon>Bacteria</taxon>
        <taxon>Bacillati</taxon>
        <taxon>Bacillota</taxon>
        <taxon>Bacilli</taxon>
        <taxon>Bacillales</taxon>
        <taxon>Bacillaceae</taxon>
        <taxon>Virgibacillus</taxon>
    </lineage>
</organism>
<dbReference type="GO" id="GO:0050480">
    <property type="term" value="F:imidazolonepropionase activity"/>
    <property type="evidence" value="ECO:0007669"/>
    <property type="project" value="UniProtKB-UniRule"/>
</dbReference>
<sequence length="417" mass="45847">MVNQKEKADLVITNANEVLTCTGDKADSIGKIIDGWIAISGEKIIAVGSKEDVTQNVDIEQAEIIDATGKVVAPGFVDSHTHTVFGGSRVEEYAAKMTTSDPEELKRRGIETGVMVSVNKTRNASNQELYQSTEKKIKGMLESGTTTVEVKSGYGLSTKDEMKILEVASELNNNSEMDIVNTFLGAHGWPDDMTKENYIDQIIEEMIPQVKERNLATFHDVWIEDSHFDVEDTRRMLEAGEKAGLKSKVHTDAYSYIGGSDLAAEMKVVSADHLNFTPPEVMKKMADAGVIGVLMPSLDFAVAHKRPFDARSMIDNGLTVALATNLNPGNWTESMQFVMVLACRLYGMSPEEAIRAATINGAKSLELDQDRGSIEKGKLADIQIWDIPSYEHVIYRLGSNVVDRVIKRGKTVITRNG</sequence>
<name>A0A221MF24_9BACI</name>
<feature type="binding site" evidence="7">
    <location>
        <position position="89"/>
    </location>
    <ligand>
        <name>4-imidazolone-5-propanoate</name>
        <dbReference type="ChEBI" id="CHEBI:77893"/>
    </ligand>
</feature>
<feature type="binding site" evidence="7">
    <location>
        <position position="82"/>
    </location>
    <ligand>
        <name>Fe(3+)</name>
        <dbReference type="ChEBI" id="CHEBI:29034"/>
    </ligand>
</feature>
<keyword evidence="2 7" id="KW-0479">Metal-binding</keyword>
<dbReference type="GO" id="GO:0019557">
    <property type="term" value="P:L-histidine catabolic process to glutamate and formate"/>
    <property type="evidence" value="ECO:0007669"/>
    <property type="project" value="UniProtKB-UniPathway"/>
</dbReference>
<feature type="binding site" evidence="7">
    <location>
        <position position="329"/>
    </location>
    <ligand>
        <name>N-formimidoyl-L-glutamate</name>
        <dbReference type="ChEBI" id="CHEBI:58928"/>
    </ligand>
</feature>
<keyword evidence="10" id="KW-1185">Reference proteome</keyword>
<feature type="binding site" evidence="7">
    <location>
        <position position="80"/>
    </location>
    <ligand>
        <name>Fe(3+)</name>
        <dbReference type="ChEBI" id="CHEBI:29034"/>
    </ligand>
</feature>
<evidence type="ECO:0000256" key="5">
    <source>
        <dbReference type="ARBA" id="ARBA00022833"/>
    </source>
</evidence>
<feature type="binding site" evidence="7">
    <location>
        <position position="82"/>
    </location>
    <ligand>
        <name>Zn(2+)</name>
        <dbReference type="ChEBI" id="CHEBI:29105"/>
    </ligand>
</feature>
<dbReference type="FunFam" id="3.20.20.140:FF:000007">
    <property type="entry name" value="Imidazolonepropionase"/>
    <property type="match status" value="1"/>
</dbReference>
<dbReference type="CDD" id="cd01296">
    <property type="entry name" value="Imidazolone-5PH"/>
    <property type="match status" value="1"/>
</dbReference>
<feature type="binding site" evidence="7">
    <location>
        <position position="250"/>
    </location>
    <ligand>
        <name>Fe(3+)</name>
        <dbReference type="ChEBI" id="CHEBI:29034"/>
    </ligand>
</feature>
<gene>
    <name evidence="7" type="primary">hutI</name>
    <name evidence="9" type="ORF">CFK40_14740</name>
</gene>
<feature type="binding site" evidence="7">
    <location>
        <position position="325"/>
    </location>
    <ligand>
        <name>Fe(3+)</name>
        <dbReference type="ChEBI" id="CHEBI:29034"/>
    </ligand>
</feature>
<dbReference type="GO" id="GO:0008270">
    <property type="term" value="F:zinc ion binding"/>
    <property type="evidence" value="ECO:0007669"/>
    <property type="project" value="UniProtKB-UniRule"/>
</dbReference>
<evidence type="ECO:0000256" key="2">
    <source>
        <dbReference type="ARBA" id="ARBA00022723"/>
    </source>
</evidence>
<keyword evidence="3 7" id="KW-0378">Hydrolase</keyword>
<dbReference type="NCBIfam" id="TIGR01224">
    <property type="entry name" value="hutI"/>
    <property type="match status" value="1"/>
</dbReference>
<evidence type="ECO:0000256" key="4">
    <source>
        <dbReference type="ARBA" id="ARBA00022808"/>
    </source>
</evidence>
<evidence type="ECO:0000313" key="9">
    <source>
        <dbReference type="EMBL" id="ASN06189.1"/>
    </source>
</evidence>
<comment type="pathway">
    <text evidence="7">Amino-acid degradation; L-histidine degradation into L-glutamate; N-formimidoyl-L-glutamate from L-histidine: step 3/3.</text>
</comment>
<feature type="binding site" evidence="7">
    <location>
        <position position="250"/>
    </location>
    <ligand>
        <name>Zn(2+)</name>
        <dbReference type="ChEBI" id="CHEBI:29105"/>
    </ligand>
</feature>
<keyword evidence="7" id="KW-0963">Cytoplasm</keyword>
<dbReference type="Pfam" id="PF01979">
    <property type="entry name" value="Amidohydro_1"/>
    <property type="match status" value="1"/>
</dbReference>
<comment type="caution">
    <text evidence="7">Lacks conserved residue(s) required for the propagation of feature annotation.</text>
</comment>
<feature type="binding site" evidence="7">
    <location>
        <position position="187"/>
    </location>
    <ligand>
        <name>4-imidazolone-5-propanoate</name>
        <dbReference type="ChEBI" id="CHEBI:77893"/>
    </ligand>
</feature>
<accession>A0A221MF24</accession>
<comment type="catalytic activity">
    <reaction evidence="7">
        <text>4-imidazolone-5-propanoate + H2O = N-formimidoyl-L-glutamate</text>
        <dbReference type="Rhea" id="RHEA:23660"/>
        <dbReference type="ChEBI" id="CHEBI:15377"/>
        <dbReference type="ChEBI" id="CHEBI:58928"/>
        <dbReference type="ChEBI" id="CHEBI:77893"/>
        <dbReference type="EC" id="3.5.2.7"/>
    </reaction>
</comment>
<dbReference type="UniPathway" id="UPA00379">
    <property type="reaction ID" value="UER00551"/>
</dbReference>
<evidence type="ECO:0000313" key="10">
    <source>
        <dbReference type="Proteomes" id="UP000204391"/>
    </source>
</evidence>
<evidence type="ECO:0000259" key="8">
    <source>
        <dbReference type="Pfam" id="PF01979"/>
    </source>
</evidence>
<evidence type="ECO:0000256" key="1">
    <source>
        <dbReference type="ARBA" id="ARBA00012864"/>
    </source>
</evidence>
<dbReference type="PANTHER" id="PTHR42752:SF1">
    <property type="entry name" value="IMIDAZOLONEPROPIONASE-RELATED"/>
    <property type="match status" value="1"/>
</dbReference>
<dbReference type="InterPro" id="IPR006680">
    <property type="entry name" value="Amidohydro-rel"/>
</dbReference>
<dbReference type="Proteomes" id="UP000204391">
    <property type="component" value="Chromosome"/>
</dbReference>
<protein>
    <recommendedName>
        <fullName evidence="1 7">Imidazolonepropionase</fullName>
        <ecNumber evidence="1 7">3.5.2.7</ecNumber>
    </recommendedName>
    <alternativeName>
        <fullName evidence="7">Imidazolone-5-propionate hydrolase</fullName>
    </alternativeName>
</protein>
<dbReference type="GO" id="GO:0019556">
    <property type="term" value="P:L-histidine catabolic process to glutamate and formamide"/>
    <property type="evidence" value="ECO:0007669"/>
    <property type="project" value="UniProtKB-UniRule"/>
</dbReference>
<comment type="similarity">
    <text evidence="7">Belongs to the metallo-dependent hydrolases superfamily. HutI family.</text>
</comment>